<feature type="transmembrane region" description="Helical" evidence="1">
    <location>
        <begin position="43"/>
        <end position="63"/>
    </location>
</feature>
<name>A0AAX4FSX1_9EURY</name>
<evidence type="ECO:0000313" key="2">
    <source>
        <dbReference type="EMBL" id="WOX56982.1"/>
    </source>
</evidence>
<keyword evidence="1" id="KW-0812">Transmembrane</keyword>
<reference evidence="2 3" key="1">
    <citation type="submission" date="2023-10" db="EMBL/GenBank/DDBJ databases">
        <title>The complete genome sequence of Methanoculleus receptaculi DSM 18860.</title>
        <authorList>
            <person name="Lai S.-J."/>
            <person name="You Y.-T."/>
            <person name="Chen S.-C."/>
        </authorList>
    </citation>
    <scope>NUCLEOTIDE SEQUENCE [LARGE SCALE GENOMIC DNA]</scope>
    <source>
        <strain evidence="2 3">DSM 18860</strain>
    </source>
</reference>
<evidence type="ECO:0000256" key="1">
    <source>
        <dbReference type="SAM" id="Phobius"/>
    </source>
</evidence>
<keyword evidence="1" id="KW-0472">Membrane</keyword>
<dbReference type="EMBL" id="CP137642">
    <property type="protein sequence ID" value="WOX56982.1"/>
    <property type="molecule type" value="Genomic_DNA"/>
</dbReference>
<dbReference type="AlphaFoldDB" id="A0AAX4FSX1"/>
<evidence type="ECO:0000313" key="3">
    <source>
        <dbReference type="Proteomes" id="UP001305652"/>
    </source>
</evidence>
<dbReference type="Proteomes" id="UP001305652">
    <property type="component" value="Chromosome"/>
</dbReference>
<organism evidence="2 3">
    <name type="scientific">Methanoculleus receptaculi</name>
    <dbReference type="NCBI Taxonomy" id="394967"/>
    <lineage>
        <taxon>Archaea</taxon>
        <taxon>Methanobacteriati</taxon>
        <taxon>Methanobacteriota</taxon>
        <taxon>Stenosarchaea group</taxon>
        <taxon>Methanomicrobia</taxon>
        <taxon>Methanomicrobiales</taxon>
        <taxon>Methanomicrobiaceae</taxon>
        <taxon>Methanoculleus</taxon>
    </lineage>
</organism>
<protein>
    <submittedName>
        <fullName evidence="2">Uncharacterized protein</fullName>
    </submittedName>
</protein>
<keyword evidence="1" id="KW-1133">Transmembrane helix</keyword>
<dbReference type="GeneID" id="85732811"/>
<gene>
    <name evidence="2" type="ORF">R6Y96_06600</name>
</gene>
<keyword evidence="3" id="KW-1185">Reference proteome</keyword>
<proteinExistence type="predicted"/>
<dbReference type="KEGG" id="mrc:R6Y96_06600"/>
<accession>A0AAX4FSX1</accession>
<sequence length="74" mass="7945">MNRISIYLIFVAIWVAASAAVAAFPEILAPVAVALNAPLQETIAVFLSLMLVLTIIFLLLIGLEAGRAVTEHLR</sequence>
<dbReference type="RefSeq" id="WP_318620453.1">
    <property type="nucleotide sequence ID" value="NZ_CP137642.1"/>
</dbReference>